<keyword evidence="8" id="KW-1185">Reference proteome</keyword>
<dbReference type="PANTHER" id="PTHR23405">
    <property type="entry name" value="MAINTENANCE OF KILLER 16 MAK16 PROTEIN-RELATED"/>
    <property type="match status" value="1"/>
</dbReference>
<evidence type="ECO:0008006" key="9">
    <source>
        <dbReference type="Google" id="ProtNLM"/>
    </source>
</evidence>
<evidence type="ECO:0000313" key="7">
    <source>
        <dbReference type="EMBL" id="KEQ81965.1"/>
    </source>
</evidence>
<feature type="coiled-coil region" evidence="5">
    <location>
        <begin position="94"/>
        <end position="189"/>
    </location>
</feature>
<dbReference type="GO" id="GO:0000445">
    <property type="term" value="C:THO complex part of transcription export complex"/>
    <property type="evidence" value="ECO:0007669"/>
    <property type="project" value="InterPro"/>
</dbReference>
<dbReference type="HOGENOM" id="CLU_049078_1_0_1"/>
<dbReference type="PANTHER" id="PTHR23405:SF5">
    <property type="entry name" value="THO COMPLEX SUBUNIT 7 HOMOLOG"/>
    <property type="match status" value="1"/>
</dbReference>
<evidence type="ECO:0000313" key="8">
    <source>
        <dbReference type="Proteomes" id="UP000030706"/>
    </source>
</evidence>
<feature type="compositionally biased region" description="Basic and acidic residues" evidence="6">
    <location>
        <begin position="63"/>
        <end position="74"/>
    </location>
</feature>
<dbReference type="GeneID" id="40743345"/>
<feature type="compositionally biased region" description="Acidic residues" evidence="6">
    <location>
        <begin position="219"/>
        <end position="232"/>
    </location>
</feature>
<dbReference type="Proteomes" id="UP000030706">
    <property type="component" value="Unassembled WGS sequence"/>
</dbReference>
<keyword evidence="4" id="KW-0539">Nucleus</keyword>
<sequence length="335" mass="37589">MSGHPFGLLEQADEDALHTARLLNVEERPFARVTKRLLGKDSLLRSPAQLPTPPPDDSGADQDAERQKQEQERRQWREDVMVDFALLESTFIRIQFLKDSNEKERQRYADEKTKILDTAQAVRDNTAELRIQLEEAQKTLTLRKEYDVLAEKITGNRMLKPREEQRASLEKLNAEISDLEHEGQEYEQTWIERKEQFDNIMAAGKQMLRVIRGEKDEPEKDETMEDGEEREDGEATKENSRMGTPGPEMGGEDDDPSNPKRSRGASQATGANTPAAGATSQTSDLGDTIPAPGEKPLDTDMMEAGETPQPAPVTELEEGEAAEDSAEEGEHMDVT</sequence>
<feature type="region of interest" description="Disordered" evidence="6">
    <location>
        <begin position="209"/>
        <end position="335"/>
    </location>
</feature>
<comment type="subcellular location">
    <subcellularLocation>
        <location evidence="1">Nucleus</location>
    </subcellularLocation>
</comment>
<dbReference type="Pfam" id="PF05615">
    <property type="entry name" value="THOC7"/>
    <property type="match status" value="1"/>
</dbReference>
<reference evidence="7 8" key="1">
    <citation type="journal article" date="2014" name="BMC Genomics">
        <title>Genome sequencing of four Aureobasidium pullulans varieties: biotechnological potential, stress tolerance, and description of new species.</title>
        <authorList>
            <person name="Gostin Ar C."/>
            <person name="Ohm R.A."/>
            <person name="Kogej T."/>
            <person name="Sonjak S."/>
            <person name="Turk M."/>
            <person name="Zajc J."/>
            <person name="Zalar P."/>
            <person name="Grube M."/>
            <person name="Sun H."/>
            <person name="Han J."/>
            <person name="Sharma A."/>
            <person name="Chiniquy J."/>
            <person name="Ngan C.Y."/>
            <person name="Lipzen A."/>
            <person name="Barry K."/>
            <person name="Grigoriev I.V."/>
            <person name="Gunde-Cimerman N."/>
        </authorList>
    </citation>
    <scope>NUCLEOTIDE SEQUENCE [LARGE SCALE GENOMIC DNA]</scope>
    <source>
        <strain evidence="7 8">EXF-150</strain>
    </source>
</reference>
<organism evidence="7 8">
    <name type="scientific">Aureobasidium pullulans EXF-150</name>
    <dbReference type="NCBI Taxonomy" id="1043002"/>
    <lineage>
        <taxon>Eukaryota</taxon>
        <taxon>Fungi</taxon>
        <taxon>Dikarya</taxon>
        <taxon>Ascomycota</taxon>
        <taxon>Pezizomycotina</taxon>
        <taxon>Dothideomycetes</taxon>
        <taxon>Dothideomycetidae</taxon>
        <taxon>Dothideales</taxon>
        <taxon>Saccotheciaceae</taxon>
        <taxon>Aureobasidium</taxon>
    </lineage>
</organism>
<evidence type="ECO:0000256" key="1">
    <source>
        <dbReference type="ARBA" id="ARBA00004123"/>
    </source>
</evidence>
<feature type="compositionally biased region" description="Acidic residues" evidence="6">
    <location>
        <begin position="315"/>
        <end position="327"/>
    </location>
</feature>
<evidence type="ECO:0000256" key="3">
    <source>
        <dbReference type="ARBA" id="ARBA00023054"/>
    </source>
</evidence>
<dbReference type="RefSeq" id="XP_029758152.1">
    <property type="nucleotide sequence ID" value="XM_029901039.1"/>
</dbReference>
<dbReference type="GO" id="GO:0006406">
    <property type="term" value="P:mRNA export from nucleus"/>
    <property type="evidence" value="ECO:0007669"/>
    <property type="project" value="TreeGrafter"/>
</dbReference>
<evidence type="ECO:0000256" key="6">
    <source>
        <dbReference type="SAM" id="MobiDB-lite"/>
    </source>
</evidence>
<keyword evidence="3 5" id="KW-0175">Coiled coil</keyword>
<feature type="compositionally biased region" description="Low complexity" evidence="6">
    <location>
        <begin position="268"/>
        <end position="279"/>
    </location>
</feature>
<gene>
    <name evidence="7" type="ORF">M438DRAFT_278894</name>
</gene>
<dbReference type="EMBL" id="KL584989">
    <property type="protein sequence ID" value="KEQ81965.1"/>
    <property type="molecule type" value="Genomic_DNA"/>
</dbReference>
<feature type="region of interest" description="Disordered" evidence="6">
    <location>
        <begin position="42"/>
        <end position="74"/>
    </location>
</feature>
<accession>A0A074X8W1</accession>
<evidence type="ECO:0000256" key="5">
    <source>
        <dbReference type="SAM" id="Coils"/>
    </source>
</evidence>
<evidence type="ECO:0000256" key="4">
    <source>
        <dbReference type="ARBA" id="ARBA00023242"/>
    </source>
</evidence>
<dbReference type="InterPro" id="IPR008501">
    <property type="entry name" value="THOC7/Mft1"/>
</dbReference>
<dbReference type="GO" id="GO:0006397">
    <property type="term" value="P:mRNA processing"/>
    <property type="evidence" value="ECO:0007669"/>
    <property type="project" value="InterPro"/>
</dbReference>
<name>A0A074X8W1_AURPU</name>
<dbReference type="OrthoDB" id="205166at2759"/>
<dbReference type="AlphaFoldDB" id="A0A074X8W1"/>
<evidence type="ECO:0000256" key="2">
    <source>
        <dbReference type="ARBA" id="ARBA00006482"/>
    </source>
</evidence>
<proteinExistence type="inferred from homology"/>
<comment type="similarity">
    <text evidence="2">Belongs to the THOC7 family.</text>
</comment>
<dbReference type="STRING" id="1043002.A0A074X8W1"/>
<protein>
    <recommendedName>
        <fullName evidence="9">Tho complex subunit 7</fullName>
    </recommendedName>
</protein>